<dbReference type="InterPro" id="IPR036157">
    <property type="entry name" value="dUTPase-like_sf"/>
</dbReference>
<feature type="compositionally biased region" description="Polar residues" evidence="1">
    <location>
        <begin position="173"/>
        <end position="190"/>
    </location>
</feature>
<dbReference type="Ensembl" id="ENSAOWT00000032339.1">
    <property type="protein sequence ID" value="ENSAOWP00000028538.1"/>
    <property type="gene ID" value="ENSAOWG00000019222.1"/>
</dbReference>
<sequence length="190" mass="20232">MTCHHQPAQQPSCPGATGKAEIASRERSTRRKGDLAGGAASCQGAPAPPAPHGTALPATACLSDRPLRGSTPYARFEGESVKRPRVLRVQRLPPQACLPVRALPGSAGLGLRLPRKEITLERESHHLVSMELAISIPQGRYGRVAGVIDLNRIPQLICERIRVPPTQEGDSLRPSQQPGGFGASNPTPTR</sequence>
<proteinExistence type="predicted"/>
<feature type="compositionally biased region" description="Basic and acidic residues" evidence="1">
    <location>
        <begin position="22"/>
        <end position="34"/>
    </location>
</feature>
<feature type="region of interest" description="Disordered" evidence="1">
    <location>
        <begin position="164"/>
        <end position="190"/>
    </location>
</feature>
<organism evidence="2 3">
    <name type="scientific">Apteryx owenii</name>
    <name type="common">Little spotted kiwi</name>
    <dbReference type="NCBI Taxonomy" id="8824"/>
    <lineage>
        <taxon>Eukaryota</taxon>
        <taxon>Metazoa</taxon>
        <taxon>Chordata</taxon>
        <taxon>Craniata</taxon>
        <taxon>Vertebrata</taxon>
        <taxon>Euteleostomi</taxon>
        <taxon>Archelosauria</taxon>
        <taxon>Archosauria</taxon>
        <taxon>Dinosauria</taxon>
        <taxon>Saurischia</taxon>
        <taxon>Theropoda</taxon>
        <taxon>Coelurosauria</taxon>
        <taxon>Aves</taxon>
        <taxon>Palaeognathae</taxon>
        <taxon>Apterygiformes</taxon>
        <taxon>Apterygidae</taxon>
        <taxon>Apteryx</taxon>
    </lineage>
</organism>
<evidence type="ECO:0000256" key="1">
    <source>
        <dbReference type="SAM" id="MobiDB-lite"/>
    </source>
</evidence>
<dbReference type="AlphaFoldDB" id="A0A8B9QMN9"/>
<dbReference type="Gene3D" id="2.70.40.10">
    <property type="match status" value="1"/>
</dbReference>
<reference evidence="2" key="2">
    <citation type="submission" date="2025-09" db="UniProtKB">
        <authorList>
            <consortium name="Ensembl"/>
        </authorList>
    </citation>
    <scope>IDENTIFICATION</scope>
</reference>
<accession>A0A8B9QMN9</accession>
<evidence type="ECO:0000313" key="3">
    <source>
        <dbReference type="Proteomes" id="UP000694424"/>
    </source>
</evidence>
<evidence type="ECO:0008006" key="4">
    <source>
        <dbReference type="Google" id="ProtNLM"/>
    </source>
</evidence>
<name>A0A8B9QMN9_APTOW</name>
<keyword evidence="3" id="KW-1185">Reference proteome</keyword>
<protein>
    <recommendedName>
        <fullName evidence="4">dUTPase-like domain-containing protein</fullName>
    </recommendedName>
</protein>
<dbReference type="Proteomes" id="UP000694424">
    <property type="component" value="Unplaced"/>
</dbReference>
<feature type="region of interest" description="Disordered" evidence="1">
    <location>
        <begin position="1"/>
        <end position="56"/>
    </location>
</feature>
<dbReference type="SUPFAM" id="SSF51283">
    <property type="entry name" value="dUTPase-like"/>
    <property type="match status" value="1"/>
</dbReference>
<evidence type="ECO:0000313" key="2">
    <source>
        <dbReference type="Ensembl" id="ENSAOWP00000028538.1"/>
    </source>
</evidence>
<reference evidence="2" key="1">
    <citation type="submission" date="2025-08" db="UniProtKB">
        <authorList>
            <consortium name="Ensembl"/>
        </authorList>
    </citation>
    <scope>IDENTIFICATION</scope>
</reference>